<evidence type="ECO:0000256" key="1">
    <source>
        <dbReference type="SAM" id="Coils"/>
    </source>
</evidence>
<keyword evidence="1" id="KW-0175">Coiled coil</keyword>
<evidence type="ECO:0000256" key="2">
    <source>
        <dbReference type="SAM" id="MobiDB-lite"/>
    </source>
</evidence>
<gene>
    <name evidence="3" type="ORF">ECRASSUSDP1_LOCUS28432</name>
</gene>
<feature type="coiled-coil region" evidence="1">
    <location>
        <begin position="459"/>
        <end position="486"/>
    </location>
</feature>
<sequence>MQLSGIGSSNHTGLNDRRTKERIREQLIMEFGIDDSDAIDKALIQNYRRVANQYQEFNSQIKAMKEILLWQYNCSLNGQAANPVELPNIAPSSKSNNTLRSNRIMMGPGVKLGARIEKASDPNLSRNSHTANNSFGGSAQTMTQNGISNIKIRKINQRDRTPNPEPKRYMPVLPKKGVFNEWGAVLRHQDEMEKEQERQEYAMNKLKQEEYKRSLQSQIMNHQAQYVGMVGSHKNQDQEFVQNQWRAEQERVKREHAEDINKKNQAIELAKESLQKAQILKRKDQAVKFAEDQAIRDQLRRQEEEELQRVQTKRATKLMDQEKMKQFLNVQKSMRTQKENRLREDDKMFAKIGMEKEEQDSLKRNDYFKKLQRFQDINDKKTANLIKYMQSDPRVSAEERDKKMYLQGIKAEEKRWQKRDNDERVRKQHDMEVLKAGLSTQINEKKNTSLVNQRMEQFYGKQLKEKDEIELKKQQIEQENFRNQQRQYMKSLNSQSKEVNNRKRFEDMMTDQERILNNKDIEAYEKNEMVLHSNKIGFNAPASETAMKQLSQNPYANSKSFETAKLNHAHRGTPDLIASGIGYDPTAQGRYINLAIRQADAAEKYGLRPVISNKAYGGDIPSRNQSKSLANKFNSHTVNKSYDSVRNAGEGIMKGSMTPYGNRKPSLQGIPTTLSIPNQVNHQMSPKVQFPQM</sequence>
<proteinExistence type="predicted"/>
<name>A0AAD1YBT6_EUPCR</name>
<dbReference type="EMBL" id="CAMPGE010029342">
    <property type="protein sequence ID" value="CAI2386807.1"/>
    <property type="molecule type" value="Genomic_DNA"/>
</dbReference>
<organism evidence="3 4">
    <name type="scientific">Euplotes crassus</name>
    <dbReference type="NCBI Taxonomy" id="5936"/>
    <lineage>
        <taxon>Eukaryota</taxon>
        <taxon>Sar</taxon>
        <taxon>Alveolata</taxon>
        <taxon>Ciliophora</taxon>
        <taxon>Intramacronucleata</taxon>
        <taxon>Spirotrichea</taxon>
        <taxon>Hypotrichia</taxon>
        <taxon>Euplotida</taxon>
        <taxon>Euplotidae</taxon>
        <taxon>Moneuplotes</taxon>
    </lineage>
</organism>
<reference evidence="3" key="1">
    <citation type="submission" date="2023-07" db="EMBL/GenBank/DDBJ databases">
        <authorList>
            <consortium name="AG Swart"/>
            <person name="Singh M."/>
            <person name="Singh A."/>
            <person name="Seah K."/>
            <person name="Emmerich C."/>
        </authorList>
    </citation>
    <scope>NUCLEOTIDE SEQUENCE</scope>
    <source>
        <strain evidence="3">DP1</strain>
    </source>
</reference>
<feature type="compositionally biased region" description="Polar residues" evidence="2">
    <location>
        <begin position="122"/>
        <end position="148"/>
    </location>
</feature>
<keyword evidence="4" id="KW-1185">Reference proteome</keyword>
<evidence type="ECO:0000313" key="4">
    <source>
        <dbReference type="Proteomes" id="UP001295684"/>
    </source>
</evidence>
<comment type="caution">
    <text evidence="3">The sequence shown here is derived from an EMBL/GenBank/DDBJ whole genome shotgun (WGS) entry which is preliminary data.</text>
</comment>
<protein>
    <submittedName>
        <fullName evidence="3">Uncharacterized protein</fullName>
    </submittedName>
</protein>
<feature type="compositionally biased region" description="Basic and acidic residues" evidence="2">
    <location>
        <begin position="156"/>
        <end position="168"/>
    </location>
</feature>
<dbReference type="Proteomes" id="UP001295684">
    <property type="component" value="Unassembled WGS sequence"/>
</dbReference>
<accession>A0AAD1YBT6</accession>
<dbReference type="AlphaFoldDB" id="A0AAD1YBT6"/>
<evidence type="ECO:0000313" key="3">
    <source>
        <dbReference type="EMBL" id="CAI2386807.1"/>
    </source>
</evidence>
<feature type="region of interest" description="Disordered" evidence="2">
    <location>
        <begin position="121"/>
        <end position="171"/>
    </location>
</feature>